<dbReference type="PATRIC" id="fig|1581420.6.peg.2848"/>
<accession>A0A0G9MKX3</accession>
<comment type="similarity">
    <text evidence="3">Belongs to the bacterial flagellin family.</text>
</comment>
<evidence type="ECO:0000256" key="2">
    <source>
        <dbReference type="ARBA" id="ARBA00004613"/>
    </source>
</evidence>
<dbReference type="Proteomes" id="UP000053464">
    <property type="component" value="Unassembled WGS sequence"/>
</dbReference>
<evidence type="ECO:0000256" key="1">
    <source>
        <dbReference type="ARBA" id="ARBA00004365"/>
    </source>
</evidence>
<dbReference type="RefSeq" id="WP_047005063.1">
    <property type="nucleotide sequence ID" value="NZ_LBHB01000006.1"/>
</dbReference>
<dbReference type="GO" id="GO:0009288">
    <property type="term" value="C:bacterial-type flagellum"/>
    <property type="evidence" value="ECO:0007669"/>
    <property type="project" value="UniProtKB-SubCell"/>
</dbReference>
<dbReference type="InterPro" id="IPR001492">
    <property type="entry name" value="Flagellin"/>
</dbReference>
<evidence type="ECO:0000259" key="5">
    <source>
        <dbReference type="Pfam" id="PF00669"/>
    </source>
</evidence>
<sequence>MSFIGNSSLAFYQRSVAQMADARRGAENLQTQLATGERLARASEDPVAASRMRRLDRTAALAAIDEASAARANDDLSLAGSALAGIIDDVVRLRELAQWAGSGTISPQQRASIGEEVSQIRLGLLTAINGRDSSGNALFGGETGGAAYSIDALGNAIYVGTAESGELALGGGQSVRRGVTGSELFDFSTGGAATDLLAFVKTLADALQGTVADPAAFSRDAVTGLDDALEVLTRGQTVIGARLAWVETVQGRQLAGSELRAAEADRLGGVDFASNIARLQQTMNVLEATQAGFTRLSQLSLFNRI</sequence>
<organism evidence="6 7">
    <name type="scientific">Aurantiacibacter luteus</name>
    <dbReference type="NCBI Taxonomy" id="1581420"/>
    <lineage>
        <taxon>Bacteria</taxon>
        <taxon>Pseudomonadati</taxon>
        <taxon>Pseudomonadota</taxon>
        <taxon>Alphaproteobacteria</taxon>
        <taxon>Sphingomonadales</taxon>
        <taxon>Erythrobacteraceae</taxon>
        <taxon>Aurantiacibacter</taxon>
    </lineage>
</organism>
<dbReference type="GO" id="GO:0005576">
    <property type="term" value="C:extracellular region"/>
    <property type="evidence" value="ECO:0007669"/>
    <property type="project" value="UniProtKB-SubCell"/>
</dbReference>
<comment type="subcellular location">
    <subcellularLocation>
        <location evidence="1">Bacterial flagellum</location>
    </subcellularLocation>
    <subcellularLocation>
        <location evidence="2">Secreted</location>
    </subcellularLocation>
</comment>
<evidence type="ECO:0000313" key="6">
    <source>
        <dbReference type="EMBL" id="KLE31259.1"/>
    </source>
</evidence>
<feature type="domain" description="Flagellin N-terminal" evidence="5">
    <location>
        <begin position="17"/>
        <end position="131"/>
    </location>
</feature>
<proteinExistence type="inferred from homology"/>
<dbReference type="GO" id="GO:0005198">
    <property type="term" value="F:structural molecule activity"/>
    <property type="evidence" value="ECO:0007669"/>
    <property type="project" value="InterPro"/>
</dbReference>
<name>A0A0G9MKX3_9SPHN</name>
<gene>
    <name evidence="6" type="ORF">AAW00_13925</name>
</gene>
<evidence type="ECO:0000256" key="4">
    <source>
        <dbReference type="ARBA" id="ARBA00023143"/>
    </source>
</evidence>
<dbReference type="AlphaFoldDB" id="A0A0G9MKX3"/>
<dbReference type="InterPro" id="IPR001029">
    <property type="entry name" value="Flagellin_N"/>
</dbReference>
<dbReference type="OrthoDB" id="7389561at2"/>
<keyword evidence="7" id="KW-1185">Reference proteome</keyword>
<reference evidence="6 7" key="1">
    <citation type="submission" date="2015-04" db="EMBL/GenBank/DDBJ databases">
        <title>The draft genome sequence of Erythrobacter luteus KA37.</title>
        <authorList>
            <person name="Zhuang L."/>
            <person name="Liu Y."/>
            <person name="Shao Z."/>
        </authorList>
    </citation>
    <scope>NUCLEOTIDE SEQUENCE [LARGE SCALE GENOMIC DNA]</scope>
    <source>
        <strain evidence="6 7">KA37</strain>
    </source>
</reference>
<protein>
    <recommendedName>
        <fullName evidence="5">Flagellin N-terminal domain-containing protein</fullName>
    </recommendedName>
</protein>
<evidence type="ECO:0000313" key="7">
    <source>
        <dbReference type="Proteomes" id="UP000053464"/>
    </source>
</evidence>
<dbReference type="SUPFAM" id="SSF64518">
    <property type="entry name" value="Phase 1 flagellin"/>
    <property type="match status" value="1"/>
</dbReference>
<keyword evidence="4" id="KW-0975">Bacterial flagellum</keyword>
<dbReference type="Gene3D" id="1.20.1330.10">
    <property type="entry name" value="f41 fragment of flagellin, N-terminal domain"/>
    <property type="match status" value="1"/>
</dbReference>
<dbReference type="PANTHER" id="PTHR42792">
    <property type="entry name" value="FLAGELLIN"/>
    <property type="match status" value="1"/>
</dbReference>
<dbReference type="PANTHER" id="PTHR42792:SF1">
    <property type="entry name" value="FLAGELLAR HOOK-ASSOCIATED PROTEIN 3"/>
    <property type="match status" value="1"/>
</dbReference>
<dbReference type="Pfam" id="PF00669">
    <property type="entry name" value="Flagellin_N"/>
    <property type="match status" value="1"/>
</dbReference>
<evidence type="ECO:0000256" key="3">
    <source>
        <dbReference type="ARBA" id="ARBA00005709"/>
    </source>
</evidence>
<comment type="caution">
    <text evidence="6">The sequence shown here is derived from an EMBL/GenBank/DDBJ whole genome shotgun (WGS) entry which is preliminary data.</text>
</comment>
<dbReference type="STRING" id="1581420.AAW00_13925"/>
<dbReference type="EMBL" id="LBHB01000006">
    <property type="protein sequence ID" value="KLE31259.1"/>
    <property type="molecule type" value="Genomic_DNA"/>
</dbReference>